<reference evidence="8 9" key="1">
    <citation type="submission" date="2020-02" db="EMBL/GenBank/DDBJ databases">
        <authorList>
            <person name="Ma Q."/>
            <person name="Huang Y."/>
            <person name="Song X."/>
            <person name="Pei D."/>
        </authorList>
    </citation>
    <scope>NUCLEOTIDE SEQUENCE [LARGE SCALE GENOMIC DNA]</scope>
    <source>
        <strain evidence="8">Sxm20200214</strain>
        <tissue evidence="8">Leaf</tissue>
    </source>
</reference>
<dbReference type="InterPro" id="IPR017853">
    <property type="entry name" value="GH"/>
</dbReference>
<evidence type="ECO:0000256" key="4">
    <source>
        <dbReference type="ARBA" id="ARBA00022801"/>
    </source>
</evidence>
<dbReference type="Proteomes" id="UP000886595">
    <property type="component" value="Unassembled WGS sequence"/>
</dbReference>
<proteinExistence type="inferred from homology"/>
<comment type="catalytic activity">
    <reaction evidence="1">
        <text>Hydrolysis of (1-&gt;3)-beta-D-glucosidic linkages in (1-&gt;3)-beta-D-glucans.</text>
        <dbReference type="EC" id="3.2.1.39"/>
    </reaction>
</comment>
<evidence type="ECO:0000256" key="2">
    <source>
        <dbReference type="ARBA" id="ARBA00008773"/>
    </source>
</evidence>
<dbReference type="EC" id="3.2.1.39" evidence="3"/>
<dbReference type="GO" id="GO:0005975">
    <property type="term" value="P:carbohydrate metabolic process"/>
    <property type="evidence" value="ECO:0007669"/>
    <property type="project" value="InterPro"/>
</dbReference>
<keyword evidence="9" id="KW-1185">Reference proteome</keyword>
<evidence type="ECO:0000256" key="3">
    <source>
        <dbReference type="ARBA" id="ARBA00012780"/>
    </source>
</evidence>
<dbReference type="InterPro" id="IPR000490">
    <property type="entry name" value="Glyco_hydro_17"/>
</dbReference>
<feature type="chain" id="PRO_5036502570" description="glucan endo-1,3-beta-D-glucosidase" evidence="7">
    <location>
        <begin position="17"/>
        <end position="130"/>
    </location>
</feature>
<dbReference type="InterPro" id="IPR044965">
    <property type="entry name" value="Glyco_hydro_17_plant"/>
</dbReference>
<comment type="caution">
    <text evidence="8">The sequence shown here is derived from an EMBL/GenBank/DDBJ whole genome shotgun (WGS) entry which is preliminary data.</text>
</comment>
<dbReference type="PANTHER" id="PTHR32227">
    <property type="entry name" value="GLUCAN ENDO-1,3-BETA-GLUCOSIDASE BG1-RELATED-RELATED"/>
    <property type="match status" value="1"/>
</dbReference>
<dbReference type="Gene3D" id="3.20.20.80">
    <property type="entry name" value="Glycosidases"/>
    <property type="match status" value="1"/>
</dbReference>
<dbReference type="OrthoDB" id="1723998at2759"/>
<name>A0A8X7WIZ5_BRACI</name>
<protein>
    <recommendedName>
        <fullName evidence="3">glucan endo-1,3-beta-D-glucosidase</fullName>
        <ecNumber evidence="3">3.2.1.39</ecNumber>
    </recommendedName>
</protein>
<dbReference type="SUPFAM" id="SSF51445">
    <property type="entry name" value="(Trans)glycosidases"/>
    <property type="match status" value="1"/>
</dbReference>
<sequence length="130" mass="14110">MPFVFILLIPSNIVDWIVTVGDDHQVKGGAFVGTYGINYGRIADNIPSPDKVVLLLKQAKIRNVPFSGTGLDLVVGLPNGFLKEMSSNADHALTWVKDNVQSFLPQTRIRGIAIETKFSEAATPSSLEPC</sequence>
<evidence type="ECO:0000313" key="9">
    <source>
        <dbReference type="Proteomes" id="UP000886595"/>
    </source>
</evidence>
<dbReference type="AlphaFoldDB" id="A0A8X7WIZ5"/>
<dbReference type="GO" id="GO:0042973">
    <property type="term" value="F:glucan endo-1,3-beta-D-glucosidase activity"/>
    <property type="evidence" value="ECO:0007669"/>
    <property type="project" value="UniProtKB-EC"/>
</dbReference>
<keyword evidence="4" id="KW-0378">Hydrolase</keyword>
<evidence type="ECO:0000256" key="1">
    <source>
        <dbReference type="ARBA" id="ARBA00000382"/>
    </source>
</evidence>
<keyword evidence="5" id="KW-0326">Glycosidase</keyword>
<evidence type="ECO:0000256" key="5">
    <source>
        <dbReference type="ARBA" id="ARBA00023295"/>
    </source>
</evidence>
<evidence type="ECO:0000256" key="6">
    <source>
        <dbReference type="RuleBase" id="RU004335"/>
    </source>
</evidence>
<feature type="signal peptide" evidence="7">
    <location>
        <begin position="1"/>
        <end position="16"/>
    </location>
</feature>
<gene>
    <name evidence="8" type="ORF">Bca52824_003028</name>
</gene>
<organism evidence="8 9">
    <name type="scientific">Brassica carinata</name>
    <name type="common">Ethiopian mustard</name>
    <name type="synonym">Abyssinian cabbage</name>
    <dbReference type="NCBI Taxonomy" id="52824"/>
    <lineage>
        <taxon>Eukaryota</taxon>
        <taxon>Viridiplantae</taxon>
        <taxon>Streptophyta</taxon>
        <taxon>Embryophyta</taxon>
        <taxon>Tracheophyta</taxon>
        <taxon>Spermatophyta</taxon>
        <taxon>Magnoliopsida</taxon>
        <taxon>eudicotyledons</taxon>
        <taxon>Gunneridae</taxon>
        <taxon>Pentapetalae</taxon>
        <taxon>rosids</taxon>
        <taxon>malvids</taxon>
        <taxon>Brassicales</taxon>
        <taxon>Brassicaceae</taxon>
        <taxon>Brassiceae</taxon>
        <taxon>Brassica</taxon>
    </lineage>
</organism>
<comment type="similarity">
    <text evidence="2 6">Belongs to the glycosyl hydrolase 17 family.</text>
</comment>
<keyword evidence="7" id="KW-0732">Signal</keyword>
<evidence type="ECO:0000256" key="7">
    <source>
        <dbReference type="SAM" id="SignalP"/>
    </source>
</evidence>
<evidence type="ECO:0000313" key="8">
    <source>
        <dbReference type="EMBL" id="KAG2331848.1"/>
    </source>
</evidence>
<dbReference type="EMBL" id="JAAMPC010000001">
    <property type="protein sequence ID" value="KAG2331848.1"/>
    <property type="molecule type" value="Genomic_DNA"/>
</dbReference>
<accession>A0A8X7WIZ5</accession>
<dbReference type="Pfam" id="PF00332">
    <property type="entry name" value="Glyco_hydro_17"/>
    <property type="match status" value="1"/>
</dbReference>